<evidence type="ECO:0000313" key="3">
    <source>
        <dbReference type="EMBL" id="MFD2797484.1"/>
    </source>
</evidence>
<dbReference type="Pfam" id="PF14012">
    <property type="entry name" value="DUF4229"/>
    <property type="match status" value="1"/>
</dbReference>
<organism evidence="3 4">
    <name type="scientific">Promicromonospora vindobonensis</name>
    <dbReference type="NCBI Taxonomy" id="195748"/>
    <lineage>
        <taxon>Bacteria</taxon>
        <taxon>Bacillati</taxon>
        <taxon>Actinomycetota</taxon>
        <taxon>Actinomycetes</taxon>
        <taxon>Micrococcales</taxon>
        <taxon>Promicromonosporaceae</taxon>
        <taxon>Promicromonospora</taxon>
    </lineage>
</organism>
<protein>
    <submittedName>
        <fullName evidence="3">DUF4229 domain-containing protein</fullName>
    </submittedName>
</protein>
<gene>
    <name evidence="3" type="ORF">ACFS27_28275</name>
</gene>
<evidence type="ECO:0000313" key="4">
    <source>
        <dbReference type="Proteomes" id="UP001597479"/>
    </source>
</evidence>
<keyword evidence="2" id="KW-1133">Transmembrane helix</keyword>
<evidence type="ECO:0000256" key="1">
    <source>
        <dbReference type="SAM" id="MobiDB-lite"/>
    </source>
</evidence>
<dbReference type="InterPro" id="IPR025323">
    <property type="entry name" value="DUF4229"/>
</dbReference>
<feature type="region of interest" description="Disordered" evidence="1">
    <location>
        <begin position="73"/>
        <end position="98"/>
    </location>
</feature>
<reference evidence="4" key="1">
    <citation type="journal article" date="2019" name="Int. J. Syst. Evol. Microbiol.">
        <title>The Global Catalogue of Microorganisms (GCM) 10K type strain sequencing project: providing services to taxonomists for standard genome sequencing and annotation.</title>
        <authorList>
            <consortium name="The Broad Institute Genomics Platform"/>
            <consortium name="The Broad Institute Genome Sequencing Center for Infectious Disease"/>
            <person name="Wu L."/>
            <person name="Ma J."/>
        </authorList>
    </citation>
    <scope>NUCLEOTIDE SEQUENCE [LARGE SCALE GENOMIC DNA]</scope>
    <source>
        <strain evidence="4">CCM 7044</strain>
    </source>
</reference>
<accession>A0ABW5W0Q0</accession>
<sequence>MPLLIYSLLRLALFGVVLGLLYLVGLRGVLLPIVAVVVALALSYLTLRRPRDAATRWMAGRADRRAAVRAATPKVDADAAHEDAALDEKLTRPTADDR</sequence>
<keyword evidence="4" id="KW-1185">Reference proteome</keyword>
<name>A0ABW5W0Q0_9MICO</name>
<feature type="compositionally biased region" description="Basic and acidic residues" evidence="1">
    <location>
        <begin position="75"/>
        <end position="98"/>
    </location>
</feature>
<dbReference type="Proteomes" id="UP001597479">
    <property type="component" value="Unassembled WGS sequence"/>
</dbReference>
<comment type="caution">
    <text evidence="3">The sequence shown here is derived from an EMBL/GenBank/DDBJ whole genome shotgun (WGS) entry which is preliminary data.</text>
</comment>
<evidence type="ECO:0000256" key="2">
    <source>
        <dbReference type="SAM" id="Phobius"/>
    </source>
</evidence>
<dbReference type="RefSeq" id="WP_377190541.1">
    <property type="nucleotide sequence ID" value="NZ_JBHUOG010000002.1"/>
</dbReference>
<dbReference type="EMBL" id="JBHUOG010000002">
    <property type="protein sequence ID" value="MFD2797484.1"/>
    <property type="molecule type" value="Genomic_DNA"/>
</dbReference>
<keyword evidence="2" id="KW-0812">Transmembrane</keyword>
<proteinExistence type="predicted"/>
<feature type="transmembrane region" description="Helical" evidence="2">
    <location>
        <begin position="29"/>
        <end position="47"/>
    </location>
</feature>
<keyword evidence="2" id="KW-0472">Membrane</keyword>